<sequence length="37" mass="4242">DVKILSVRLQETADEREQFRGPGHVARRGRVLRDLPA</sequence>
<protein>
    <submittedName>
        <fullName evidence="1">Uncharacterized protein</fullName>
    </submittedName>
</protein>
<feature type="non-terminal residue" evidence="1">
    <location>
        <position position="1"/>
    </location>
</feature>
<gene>
    <name evidence="1" type="ORF">AVDCRST_MAG48-850</name>
</gene>
<proteinExistence type="predicted"/>
<reference evidence="1" key="1">
    <citation type="submission" date="2020-02" db="EMBL/GenBank/DDBJ databases">
        <authorList>
            <person name="Meier V. D."/>
        </authorList>
    </citation>
    <scope>NUCLEOTIDE SEQUENCE</scope>
    <source>
        <strain evidence="1">AVDCRST_MAG48</strain>
    </source>
</reference>
<dbReference type="EMBL" id="CADCTS010000123">
    <property type="protein sequence ID" value="CAA9294670.1"/>
    <property type="molecule type" value="Genomic_DNA"/>
</dbReference>
<organism evidence="1">
    <name type="scientific">uncultured Friedmanniella sp</name>
    <dbReference type="NCBI Taxonomy" id="335381"/>
    <lineage>
        <taxon>Bacteria</taxon>
        <taxon>Bacillati</taxon>
        <taxon>Actinomycetota</taxon>
        <taxon>Actinomycetes</taxon>
        <taxon>Propionibacteriales</taxon>
        <taxon>Nocardioidaceae</taxon>
        <taxon>Friedmanniella</taxon>
        <taxon>environmental samples</taxon>
    </lineage>
</organism>
<feature type="non-terminal residue" evidence="1">
    <location>
        <position position="37"/>
    </location>
</feature>
<accession>A0A6J4K419</accession>
<name>A0A6J4K419_9ACTN</name>
<evidence type="ECO:0000313" key="1">
    <source>
        <dbReference type="EMBL" id="CAA9294670.1"/>
    </source>
</evidence>
<dbReference type="AlphaFoldDB" id="A0A6J4K419"/>